<dbReference type="Pfam" id="PF00873">
    <property type="entry name" value="ACR_tran"/>
    <property type="match status" value="1"/>
</dbReference>
<name>A0A266Q8Y3_9GAMM</name>
<dbReference type="PANTHER" id="PTHR32063">
    <property type="match status" value="1"/>
</dbReference>
<dbReference type="PANTHER" id="PTHR32063:SF0">
    <property type="entry name" value="SWARMING MOTILITY PROTEIN SWRC"/>
    <property type="match status" value="1"/>
</dbReference>
<feature type="transmembrane region" description="Helical" evidence="1">
    <location>
        <begin position="1001"/>
        <end position="1026"/>
    </location>
</feature>
<proteinExistence type="predicted"/>
<feature type="transmembrane region" description="Helical" evidence="1">
    <location>
        <begin position="388"/>
        <end position="412"/>
    </location>
</feature>
<dbReference type="RefSeq" id="WP_094983838.1">
    <property type="nucleotide sequence ID" value="NZ_NHNI01000001.1"/>
</dbReference>
<dbReference type="PRINTS" id="PR00702">
    <property type="entry name" value="ACRIFLAVINRP"/>
</dbReference>
<dbReference type="InterPro" id="IPR001036">
    <property type="entry name" value="Acrflvin-R"/>
</dbReference>
<dbReference type="GO" id="GO:0042910">
    <property type="term" value="F:xenobiotic transmembrane transporter activity"/>
    <property type="evidence" value="ECO:0007669"/>
    <property type="project" value="TreeGrafter"/>
</dbReference>
<comment type="caution">
    <text evidence="2">The sequence shown here is derived from an EMBL/GenBank/DDBJ whole genome shotgun (WGS) entry which is preliminary data.</text>
</comment>
<feature type="transmembrane region" description="Helical" evidence="1">
    <location>
        <begin position="465"/>
        <end position="493"/>
    </location>
</feature>
<evidence type="ECO:0000256" key="1">
    <source>
        <dbReference type="SAM" id="Phobius"/>
    </source>
</evidence>
<keyword evidence="3" id="KW-1185">Reference proteome</keyword>
<gene>
    <name evidence="2" type="ORF">CBP51_03335</name>
</gene>
<feature type="transmembrane region" description="Helical" evidence="1">
    <location>
        <begin position="925"/>
        <end position="945"/>
    </location>
</feature>
<organism evidence="2 3">
    <name type="scientific">Cellvibrio mixtus</name>
    <dbReference type="NCBI Taxonomy" id="39650"/>
    <lineage>
        <taxon>Bacteria</taxon>
        <taxon>Pseudomonadati</taxon>
        <taxon>Pseudomonadota</taxon>
        <taxon>Gammaproteobacteria</taxon>
        <taxon>Cellvibrionales</taxon>
        <taxon>Cellvibrionaceae</taxon>
        <taxon>Cellvibrio</taxon>
    </lineage>
</organism>
<feature type="transmembrane region" description="Helical" evidence="1">
    <location>
        <begin position="522"/>
        <end position="540"/>
    </location>
</feature>
<keyword evidence="1" id="KW-0472">Membrane</keyword>
<dbReference type="EMBL" id="NHNI01000001">
    <property type="protein sequence ID" value="OZY86076.1"/>
    <property type="molecule type" value="Genomic_DNA"/>
</dbReference>
<dbReference type="Gene3D" id="3.30.70.1440">
    <property type="entry name" value="Multidrug efflux transporter AcrB pore domain"/>
    <property type="match status" value="1"/>
</dbReference>
<dbReference type="Gene3D" id="3.30.70.1430">
    <property type="entry name" value="Multidrug efflux transporter AcrB pore domain"/>
    <property type="match status" value="2"/>
</dbReference>
<dbReference type="Gene3D" id="3.30.70.1320">
    <property type="entry name" value="Multidrug efflux transporter AcrB pore domain like"/>
    <property type="match status" value="1"/>
</dbReference>
<feature type="transmembrane region" description="Helical" evidence="1">
    <location>
        <begin position="893"/>
        <end position="913"/>
    </location>
</feature>
<dbReference type="SUPFAM" id="SSF82693">
    <property type="entry name" value="Multidrug efflux transporter AcrB pore domain, PN1, PN2, PC1 and PC2 subdomains"/>
    <property type="match status" value="2"/>
</dbReference>
<feature type="transmembrane region" description="Helical" evidence="1">
    <location>
        <begin position="362"/>
        <end position="382"/>
    </location>
</feature>
<evidence type="ECO:0000313" key="2">
    <source>
        <dbReference type="EMBL" id="OZY86076.1"/>
    </source>
</evidence>
<keyword evidence="1" id="KW-1133">Transmembrane helix</keyword>
<dbReference type="SUPFAM" id="SSF82866">
    <property type="entry name" value="Multidrug efflux transporter AcrB transmembrane domain"/>
    <property type="match status" value="2"/>
</dbReference>
<dbReference type="GO" id="GO:0005886">
    <property type="term" value="C:plasma membrane"/>
    <property type="evidence" value="ECO:0007669"/>
    <property type="project" value="TreeGrafter"/>
</dbReference>
<dbReference type="InterPro" id="IPR027463">
    <property type="entry name" value="AcrB_DN_DC_subdom"/>
</dbReference>
<dbReference type="AlphaFoldDB" id="A0A266Q8Y3"/>
<dbReference type="Proteomes" id="UP000216101">
    <property type="component" value="Unassembled WGS sequence"/>
</dbReference>
<keyword evidence="1" id="KW-0812">Transmembrane</keyword>
<dbReference type="Gene3D" id="1.20.1640.10">
    <property type="entry name" value="Multidrug efflux transporter AcrB transmembrane domain"/>
    <property type="match status" value="2"/>
</dbReference>
<reference evidence="3" key="1">
    <citation type="submission" date="2017-05" db="EMBL/GenBank/DDBJ databases">
        <authorList>
            <person name="Barney B.M."/>
        </authorList>
    </citation>
    <scope>NUCLEOTIDE SEQUENCE [LARGE SCALE GENOMIC DNA]</scope>
    <source>
        <strain evidence="3">PSBB022</strain>
    </source>
</reference>
<sequence>MIEKWVLQGRLLSIIVLIVCVLGFAAARQMPVQMIPNLDTRIITVVTGWSGATPQDVEKEILLEQERYLRSLPNLSRMQSFASMGEAVIELEFPIGVEANEALIRVSNALSQVPNYPENVDQPRLYSESFSESAFMYFAVLPEIGNPRQLDMDMISDFIDDNLRPRMERVAGVSQVEMSNTLRQIQIHVDPARLAQRNLSLEDVSSAIRARNRDVSAGDINDGKRRYLLRTTSRFDDINDLQNLIITHKDGSHIRLADVADIRLDHYEKRSYSIVNGEEALTLAVKRQQGSNVIDIKRAMLAEIDKIRTDLLEPHGLRILMISDDVRYVEDSISNVFSNLCIGAFLSTLVMYLFLRSGRATLICLLGIPVCTIASFIGLAAFDRTINVISLAGIAFAIGMTVDNSIVVLESIEQARRRGLDRIEAAVTGVREVWSAVIASSTTTVLVFAPVLFITEEAGQLYSDIALAISASIFASMLFALFVVPAASAAIGGRMDMGEGSKREATILKITDWLCHNLKRRYLTMAFTLVCSLGLAWVFMPAAEYLPEGEEPKAFTMMFAPPGYNIEEMHKISTEIQAELDKAIQPDADGSNGIPPLAYYFLRISAGQLWLMSEPRNAANIDLMMDVLVKRFESYPGMRAFSSRGSIISSNQGGTRAVELNLTGPDLAELYDTARHVMRRADEVFTEPRIDSSPSSLSLDQPLIEIRPRWERLAELGFSPAEFGFIVAAYSDGAFVGEFIDGDDKIDMFLFSSAGNRQQLNELAQVPIRTPKGQVLPLSALAELRETVDSEELRRVNGQRTVSVYIIPADDVALETAVDKMRTELIPAMKLEGELPARVALSITGAADDLAATRASLLNNFVVAIVLIYLMLVAIFSHWGYPLLIMTTVPLGMAGGLVGLVGLNGLSALLATIGFSGNHQALDMITMLGFVILLGTVINNPILIVEKARHNLDNRQMTITEAVRDAVSSRLRPILMSTTTTIFGLAPLVLIPGAGTELYRGVGIVVLCGLTASMLLTLSFLPCLLIEVLDPQARWRHTLAPLLSRKK</sequence>
<evidence type="ECO:0000313" key="3">
    <source>
        <dbReference type="Proteomes" id="UP000216101"/>
    </source>
</evidence>
<feature type="transmembrane region" description="Helical" evidence="1">
    <location>
        <begin position="861"/>
        <end position="881"/>
    </location>
</feature>
<feature type="transmembrane region" description="Helical" evidence="1">
    <location>
        <begin position="433"/>
        <end position="453"/>
    </location>
</feature>
<accession>A0A266Q8Y3</accession>
<dbReference type="SUPFAM" id="SSF82714">
    <property type="entry name" value="Multidrug efflux transporter AcrB TolC docking domain, DN and DC subdomains"/>
    <property type="match status" value="2"/>
</dbReference>
<feature type="transmembrane region" description="Helical" evidence="1">
    <location>
        <begin position="336"/>
        <end position="355"/>
    </location>
</feature>
<feature type="transmembrane region" description="Helical" evidence="1">
    <location>
        <begin position="974"/>
        <end position="995"/>
    </location>
</feature>
<dbReference type="Gene3D" id="3.30.2090.10">
    <property type="entry name" value="Multidrug efflux transporter AcrB TolC docking domain, DN and DC subdomains"/>
    <property type="match status" value="2"/>
</dbReference>
<protein>
    <submittedName>
        <fullName evidence="2">Acriflavin resistance protein</fullName>
    </submittedName>
</protein>